<proteinExistence type="predicted"/>
<dbReference type="InterPro" id="IPR025461">
    <property type="entry name" value="ABA4-like"/>
</dbReference>
<dbReference type="EMBL" id="JAVAIL010000001">
    <property type="protein sequence ID" value="MDP4538998.1"/>
    <property type="molecule type" value="Genomic_DNA"/>
</dbReference>
<sequence length="151" mass="16166">MAWDAIFGAANMLAMIMWTGLILLPRWPALLSAVLYLGVGLLCLAYAGLLAGIVSGGLDPVGGQSPSLDFTSIAGVRAIFASEGGLTVGWIHYLAFDLFVGLWIARDADAKRFSRLVQAPVLLATFLAGPLGLVLWLAVRERRAKALGRWR</sequence>
<reference evidence="2 3" key="1">
    <citation type="submission" date="2023-08" db="EMBL/GenBank/DDBJ databases">
        <title>genomic of DY56.</title>
        <authorList>
            <person name="Wang Y."/>
        </authorList>
    </citation>
    <scope>NUCLEOTIDE SEQUENCE [LARGE SCALE GENOMIC DNA]</scope>
    <source>
        <strain evidence="2 3">DY56-A-20</strain>
    </source>
</reference>
<dbReference type="Proteomes" id="UP001235664">
    <property type="component" value="Unassembled WGS sequence"/>
</dbReference>
<evidence type="ECO:0000313" key="3">
    <source>
        <dbReference type="Proteomes" id="UP001235664"/>
    </source>
</evidence>
<keyword evidence="3" id="KW-1185">Reference proteome</keyword>
<organism evidence="2 3">
    <name type="scientific">Qipengyuania benthica</name>
    <dbReference type="NCBI Taxonomy" id="3067651"/>
    <lineage>
        <taxon>Bacteria</taxon>
        <taxon>Pseudomonadati</taxon>
        <taxon>Pseudomonadota</taxon>
        <taxon>Alphaproteobacteria</taxon>
        <taxon>Sphingomonadales</taxon>
        <taxon>Erythrobacteraceae</taxon>
        <taxon>Qipengyuania</taxon>
    </lineage>
</organism>
<protein>
    <submittedName>
        <fullName evidence="2">ABA4-like family protein</fullName>
    </submittedName>
</protein>
<accession>A0ABT9H6Q3</accession>
<keyword evidence="1" id="KW-1133">Transmembrane helix</keyword>
<evidence type="ECO:0000313" key="2">
    <source>
        <dbReference type="EMBL" id="MDP4538998.1"/>
    </source>
</evidence>
<gene>
    <name evidence="2" type="ORF">Q9K01_05090</name>
</gene>
<feature type="transmembrane region" description="Helical" evidence="1">
    <location>
        <begin position="33"/>
        <end position="58"/>
    </location>
</feature>
<dbReference type="Pfam" id="PF14108">
    <property type="entry name" value="ABA4-like"/>
    <property type="match status" value="1"/>
</dbReference>
<evidence type="ECO:0000256" key="1">
    <source>
        <dbReference type="SAM" id="Phobius"/>
    </source>
</evidence>
<name>A0ABT9H6Q3_9SPHN</name>
<comment type="caution">
    <text evidence="2">The sequence shown here is derived from an EMBL/GenBank/DDBJ whole genome shotgun (WGS) entry which is preliminary data.</text>
</comment>
<keyword evidence="1" id="KW-0472">Membrane</keyword>
<feature type="transmembrane region" description="Helical" evidence="1">
    <location>
        <begin position="6"/>
        <end position="24"/>
    </location>
</feature>
<keyword evidence="1" id="KW-0812">Transmembrane</keyword>
<feature type="transmembrane region" description="Helical" evidence="1">
    <location>
        <begin position="116"/>
        <end position="139"/>
    </location>
</feature>